<protein>
    <submittedName>
        <fullName evidence="4">Epidermis-type lipoxygenase 3</fullName>
    </submittedName>
</protein>
<dbReference type="Pfam" id="PF01477">
    <property type="entry name" value="PLAT"/>
    <property type="match status" value="1"/>
</dbReference>
<feature type="region of interest" description="Disordered" evidence="2">
    <location>
        <begin position="93"/>
        <end position="127"/>
    </location>
</feature>
<accession>M7BRZ0</accession>
<evidence type="ECO:0000256" key="2">
    <source>
        <dbReference type="SAM" id="MobiDB-lite"/>
    </source>
</evidence>
<dbReference type="AlphaFoldDB" id="M7BRZ0"/>
<evidence type="ECO:0000313" key="5">
    <source>
        <dbReference type="Proteomes" id="UP000031443"/>
    </source>
</evidence>
<gene>
    <name evidence="4" type="ORF">UY3_02788</name>
</gene>
<evidence type="ECO:0000256" key="1">
    <source>
        <dbReference type="PROSITE-ProRule" id="PRU00152"/>
    </source>
</evidence>
<dbReference type="SUPFAM" id="SSF49723">
    <property type="entry name" value="Lipase/lipooxygenase domain (PLAT/LH2 domain)"/>
    <property type="match status" value="1"/>
</dbReference>
<evidence type="ECO:0000259" key="3">
    <source>
        <dbReference type="PROSITE" id="PS50095"/>
    </source>
</evidence>
<name>M7BRZ0_CHEMY</name>
<dbReference type="Proteomes" id="UP000031443">
    <property type="component" value="Unassembled WGS sequence"/>
</dbReference>
<organism evidence="4 5">
    <name type="scientific">Chelonia mydas</name>
    <name type="common">Green sea-turtle</name>
    <name type="synonym">Chelonia agassizi</name>
    <dbReference type="NCBI Taxonomy" id="8469"/>
    <lineage>
        <taxon>Eukaryota</taxon>
        <taxon>Metazoa</taxon>
        <taxon>Chordata</taxon>
        <taxon>Craniata</taxon>
        <taxon>Vertebrata</taxon>
        <taxon>Euteleostomi</taxon>
        <taxon>Archelosauria</taxon>
        <taxon>Testudinata</taxon>
        <taxon>Testudines</taxon>
        <taxon>Cryptodira</taxon>
        <taxon>Durocryptodira</taxon>
        <taxon>Americhelydia</taxon>
        <taxon>Chelonioidea</taxon>
        <taxon>Cheloniidae</taxon>
        <taxon>Chelonia</taxon>
    </lineage>
</organism>
<keyword evidence="5" id="KW-1185">Reference proteome</keyword>
<feature type="domain" description="PLAT" evidence="3">
    <location>
        <begin position="93"/>
        <end position="200"/>
    </location>
</feature>
<reference evidence="5" key="1">
    <citation type="journal article" date="2013" name="Nat. Genet.">
        <title>The draft genomes of soft-shell turtle and green sea turtle yield insights into the development and evolution of the turtle-specific body plan.</title>
        <authorList>
            <person name="Wang Z."/>
            <person name="Pascual-Anaya J."/>
            <person name="Zadissa A."/>
            <person name="Li W."/>
            <person name="Niimura Y."/>
            <person name="Huang Z."/>
            <person name="Li C."/>
            <person name="White S."/>
            <person name="Xiong Z."/>
            <person name="Fang D."/>
            <person name="Wang B."/>
            <person name="Ming Y."/>
            <person name="Chen Y."/>
            <person name="Zheng Y."/>
            <person name="Kuraku S."/>
            <person name="Pignatelli M."/>
            <person name="Herrero J."/>
            <person name="Beal K."/>
            <person name="Nozawa M."/>
            <person name="Li Q."/>
            <person name="Wang J."/>
            <person name="Zhang H."/>
            <person name="Yu L."/>
            <person name="Shigenobu S."/>
            <person name="Wang J."/>
            <person name="Liu J."/>
            <person name="Flicek P."/>
            <person name="Searle S."/>
            <person name="Wang J."/>
            <person name="Kuratani S."/>
            <person name="Yin Y."/>
            <person name="Aken B."/>
            <person name="Zhang G."/>
            <person name="Irie N."/>
        </authorList>
    </citation>
    <scope>NUCLEOTIDE SEQUENCE [LARGE SCALE GENOMIC DNA]</scope>
</reference>
<dbReference type="Gene3D" id="2.60.60.20">
    <property type="entry name" value="PLAT/LH2 domain"/>
    <property type="match status" value="1"/>
</dbReference>
<dbReference type="STRING" id="8469.M7BRZ0"/>
<dbReference type="EMBL" id="KB515107">
    <property type="protein sequence ID" value="EMP39979.1"/>
    <property type="molecule type" value="Genomic_DNA"/>
</dbReference>
<evidence type="ECO:0000313" key="4">
    <source>
        <dbReference type="EMBL" id="EMP39979.1"/>
    </source>
</evidence>
<proteinExistence type="predicted"/>
<dbReference type="PROSITE" id="PS50095">
    <property type="entry name" value="PLAT"/>
    <property type="match status" value="1"/>
</dbReference>
<comment type="caution">
    <text evidence="1">Lacks conserved residue(s) required for the propagation of feature annotation.</text>
</comment>
<dbReference type="InterPro" id="IPR001024">
    <property type="entry name" value="PLAT/LH2_dom"/>
</dbReference>
<dbReference type="InterPro" id="IPR036392">
    <property type="entry name" value="PLAT/LH2_dom_sf"/>
</dbReference>
<sequence length="200" mass="22058">MAVYKAQVSTGQDLLAGTFDTISITLVGIDGESPKHVLDRCGLDFQPGFSMGQGPDWCQWASLYGRQWDQIPIGFQGAEDLAPLIAMERHPLTPTDTSWGSSDGEEGAVPTDLPVQRSPSRVAGNAGSVPGARTLPVLWLPQVREYEVPSERALGPIVLIRLHKEPYCVFPESTWYCKTVRVTSPEGDTYHFPCYRWIHG</sequence>